<dbReference type="Proteomes" id="UP001054945">
    <property type="component" value="Unassembled WGS sequence"/>
</dbReference>
<organism evidence="1 2">
    <name type="scientific">Caerostris extrusa</name>
    <name type="common">Bark spider</name>
    <name type="synonym">Caerostris bankana</name>
    <dbReference type="NCBI Taxonomy" id="172846"/>
    <lineage>
        <taxon>Eukaryota</taxon>
        <taxon>Metazoa</taxon>
        <taxon>Ecdysozoa</taxon>
        <taxon>Arthropoda</taxon>
        <taxon>Chelicerata</taxon>
        <taxon>Arachnida</taxon>
        <taxon>Araneae</taxon>
        <taxon>Araneomorphae</taxon>
        <taxon>Entelegynae</taxon>
        <taxon>Araneoidea</taxon>
        <taxon>Araneidae</taxon>
        <taxon>Caerostris</taxon>
    </lineage>
</organism>
<keyword evidence="2" id="KW-1185">Reference proteome</keyword>
<reference evidence="1 2" key="1">
    <citation type="submission" date="2021-06" db="EMBL/GenBank/DDBJ databases">
        <title>Caerostris extrusa draft genome.</title>
        <authorList>
            <person name="Kono N."/>
            <person name="Arakawa K."/>
        </authorList>
    </citation>
    <scope>NUCLEOTIDE SEQUENCE [LARGE SCALE GENOMIC DNA]</scope>
</reference>
<gene>
    <name evidence="1" type="ORF">CEXT_697341</name>
</gene>
<accession>A0AAV4Y252</accession>
<comment type="caution">
    <text evidence="1">The sequence shown here is derived from an EMBL/GenBank/DDBJ whole genome shotgun (WGS) entry which is preliminary data.</text>
</comment>
<protein>
    <submittedName>
        <fullName evidence="1">Uncharacterized protein</fullName>
    </submittedName>
</protein>
<evidence type="ECO:0000313" key="1">
    <source>
        <dbReference type="EMBL" id="GIZ00934.1"/>
    </source>
</evidence>
<evidence type="ECO:0000313" key="2">
    <source>
        <dbReference type="Proteomes" id="UP001054945"/>
    </source>
</evidence>
<dbReference type="EMBL" id="BPLR01001225">
    <property type="protein sequence ID" value="GIZ00934.1"/>
    <property type="molecule type" value="Genomic_DNA"/>
</dbReference>
<name>A0AAV4Y252_CAEEX</name>
<sequence>MASVPARNVHIRRAGKRGLVYSAITLHLAPCLPAFLGGQTFSPLGELEWGPRDSIWCNRRNLIFSQAAEGLPMTTEKGEVFAVQTRTCG</sequence>
<dbReference type="AlphaFoldDB" id="A0AAV4Y252"/>
<proteinExistence type="predicted"/>